<evidence type="ECO:0000256" key="6">
    <source>
        <dbReference type="ARBA" id="ARBA00023012"/>
    </source>
</evidence>
<dbReference type="GO" id="GO:0000155">
    <property type="term" value="F:phosphorelay sensor kinase activity"/>
    <property type="evidence" value="ECO:0007669"/>
    <property type="project" value="InterPro"/>
</dbReference>
<dbReference type="KEGG" id="dez:DKM44_14535"/>
<keyword evidence="8" id="KW-0812">Transmembrane</keyword>
<keyword evidence="6" id="KW-0902">Two-component regulatory system</keyword>
<dbReference type="InterPro" id="IPR003594">
    <property type="entry name" value="HATPase_dom"/>
</dbReference>
<keyword evidence="3" id="KW-0597">Phosphoprotein</keyword>
<evidence type="ECO:0000256" key="7">
    <source>
        <dbReference type="SAM" id="Coils"/>
    </source>
</evidence>
<proteinExistence type="predicted"/>
<dbReference type="CDD" id="cd00075">
    <property type="entry name" value="HATPase"/>
    <property type="match status" value="1"/>
</dbReference>
<sequence>MANFFGPPFSKRSLLRQVLAPPHLPLPEATVWGLSLALLAVVLVADLLTPARLVVGTLLSVPVAFAALGASQRTTVQLTALGVAANVLAAALNALRDGVDPAVLGNRAVSVLAVLLVGFLTLRARVASERAARLAQEEKQLARERALRQLAENMGGPLGQAEFVERAALALRHLSGASHVEIAAVDRAIFRVPHAVSATGVQERPALAGTRVPLEFLAQPAGAGNVWAVGERVLGRLHRPAEGDLLVIFTAPAAPLALLEDAVRALQPLLERTALLDDLRAGRALLAQRGEVLRDLVYAFSHDLRTPLLANAMNMRAALKGAFGPLPEKYRATLHNGLSANETLLGLADQLLLLAKYEGGEEGGEELDDVNLRDVALRVLADVREQASARRVTLETELEGVHLAGRRHDLRRAVQNLVDNAVKFSPPGGTVCVTLDQGGDQARLTVQDEGAGVSPSREATLFQRFRGSGAGSGTGLGLYLTRRIAEAHGGTVRYVRTAGARTRFTLSLPLGGPRA</sequence>
<dbReference type="SMART" id="SM00387">
    <property type="entry name" value="HATPase_c"/>
    <property type="match status" value="1"/>
</dbReference>
<keyword evidence="11" id="KW-1185">Reference proteome</keyword>
<evidence type="ECO:0000256" key="5">
    <source>
        <dbReference type="ARBA" id="ARBA00022777"/>
    </source>
</evidence>
<keyword evidence="7" id="KW-0175">Coiled coil</keyword>
<dbReference type="Gene3D" id="3.30.565.10">
    <property type="entry name" value="Histidine kinase-like ATPase, C-terminal domain"/>
    <property type="match status" value="1"/>
</dbReference>
<dbReference type="AlphaFoldDB" id="A0A2Z3JUU6"/>
<dbReference type="EMBL" id="CP029494">
    <property type="protein sequence ID" value="AWN24294.1"/>
    <property type="molecule type" value="Genomic_DNA"/>
</dbReference>
<dbReference type="InterPro" id="IPR050736">
    <property type="entry name" value="Sensor_HK_Regulatory"/>
</dbReference>
<gene>
    <name evidence="10" type="ORF">DKM44_14535</name>
</gene>
<dbReference type="OrthoDB" id="913606at2"/>
<organism evidence="10 11">
    <name type="scientific">Deinococcus irradiatisoli</name>
    <dbReference type="NCBI Taxonomy" id="2202254"/>
    <lineage>
        <taxon>Bacteria</taxon>
        <taxon>Thermotogati</taxon>
        <taxon>Deinococcota</taxon>
        <taxon>Deinococci</taxon>
        <taxon>Deinococcales</taxon>
        <taxon>Deinococcaceae</taxon>
        <taxon>Deinococcus</taxon>
    </lineage>
</organism>
<dbReference type="InterPro" id="IPR004358">
    <property type="entry name" value="Sig_transdc_His_kin-like_C"/>
</dbReference>
<dbReference type="InterPro" id="IPR036890">
    <property type="entry name" value="HATPase_C_sf"/>
</dbReference>
<keyword evidence="8" id="KW-0472">Membrane</keyword>
<dbReference type="PRINTS" id="PR00344">
    <property type="entry name" value="BCTRLSENSOR"/>
</dbReference>
<feature type="domain" description="Histidine kinase" evidence="9">
    <location>
        <begin position="299"/>
        <end position="512"/>
    </location>
</feature>
<protein>
    <recommendedName>
        <fullName evidence="2">histidine kinase</fullName>
        <ecNumber evidence="2">2.7.13.3</ecNumber>
    </recommendedName>
</protein>
<feature type="transmembrane region" description="Helical" evidence="8">
    <location>
        <begin position="107"/>
        <end position="126"/>
    </location>
</feature>
<dbReference type="Gene3D" id="1.10.287.130">
    <property type="match status" value="1"/>
</dbReference>
<evidence type="ECO:0000313" key="10">
    <source>
        <dbReference type="EMBL" id="AWN24294.1"/>
    </source>
</evidence>
<feature type="coiled-coil region" evidence="7">
    <location>
        <begin position="124"/>
        <end position="154"/>
    </location>
</feature>
<dbReference type="PROSITE" id="PS50109">
    <property type="entry name" value="HIS_KIN"/>
    <property type="match status" value="1"/>
</dbReference>
<feature type="transmembrane region" description="Helical" evidence="8">
    <location>
        <begin position="53"/>
        <end position="70"/>
    </location>
</feature>
<keyword evidence="5 10" id="KW-0418">Kinase</keyword>
<dbReference type="InterPro" id="IPR036097">
    <property type="entry name" value="HisK_dim/P_sf"/>
</dbReference>
<evidence type="ECO:0000256" key="4">
    <source>
        <dbReference type="ARBA" id="ARBA00022679"/>
    </source>
</evidence>
<dbReference type="PANTHER" id="PTHR43711:SF28">
    <property type="entry name" value="SENSOR HISTIDINE KINASE YXDK"/>
    <property type="match status" value="1"/>
</dbReference>
<keyword evidence="4" id="KW-0808">Transferase</keyword>
<evidence type="ECO:0000256" key="2">
    <source>
        <dbReference type="ARBA" id="ARBA00012438"/>
    </source>
</evidence>
<evidence type="ECO:0000259" key="9">
    <source>
        <dbReference type="PROSITE" id="PS50109"/>
    </source>
</evidence>
<dbReference type="EC" id="2.7.13.3" evidence="2"/>
<dbReference type="InterPro" id="IPR005467">
    <property type="entry name" value="His_kinase_dom"/>
</dbReference>
<dbReference type="SMART" id="SM00388">
    <property type="entry name" value="HisKA"/>
    <property type="match status" value="1"/>
</dbReference>
<evidence type="ECO:0000256" key="1">
    <source>
        <dbReference type="ARBA" id="ARBA00000085"/>
    </source>
</evidence>
<dbReference type="Pfam" id="PF00512">
    <property type="entry name" value="HisKA"/>
    <property type="match status" value="1"/>
</dbReference>
<dbReference type="Proteomes" id="UP000245368">
    <property type="component" value="Chromosome"/>
</dbReference>
<accession>A0A2Z3JUU6</accession>
<dbReference type="PANTHER" id="PTHR43711">
    <property type="entry name" value="TWO-COMPONENT HISTIDINE KINASE"/>
    <property type="match status" value="1"/>
</dbReference>
<feature type="transmembrane region" description="Helical" evidence="8">
    <location>
        <begin position="29"/>
        <end position="48"/>
    </location>
</feature>
<evidence type="ECO:0000256" key="8">
    <source>
        <dbReference type="SAM" id="Phobius"/>
    </source>
</evidence>
<name>A0A2Z3JUU6_9DEIO</name>
<feature type="transmembrane region" description="Helical" evidence="8">
    <location>
        <begin position="76"/>
        <end position="95"/>
    </location>
</feature>
<dbReference type="SUPFAM" id="SSF55874">
    <property type="entry name" value="ATPase domain of HSP90 chaperone/DNA topoisomerase II/histidine kinase"/>
    <property type="match status" value="1"/>
</dbReference>
<keyword evidence="8" id="KW-1133">Transmembrane helix</keyword>
<dbReference type="SUPFAM" id="SSF47384">
    <property type="entry name" value="Homodimeric domain of signal transducing histidine kinase"/>
    <property type="match status" value="1"/>
</dbReference>
<comment type="catalytic activity">
    <reaction evidence="1">
        <text>ATP + protein L-histidine = ADP + protein N-phospho-L-histidine.</text>
        <dbReference type="EC" id="2.7.13.3"/>
    </reaction>
</comment>
<evidence type="ECO:0000256" key="3">
    <source>
        <dbReference type="ARBA" id="ARBA00022553"/>
    </source>
</evidence>
<dbReference type="Pfam" id="PF02518">
    <property type="entry name" value="HATPase_c"/>
    <property type="match status" value="1"/>
</dbReference>
<dbReference type="InterPro" id="IPR003661">
    <property type="entry name" value="HisK_dim/P_dom"/>
</dbReference>
<reference evidence="10 11" key="1">
    <citation type="submission" date="2018-05" db="EMBL/GenBank/DDBJ databases">
        <title>Complete Genome Sequence of Deinococcus sp. strain 17bor-2.</title>
        <authorList>
            <person name="Srinivasan S."/>
        </authorList>
    </citation>
    <scope>NUCLEOTIDE SEQUENCE [LARGE SCALE GENOMIC DNA]</scope>
    <source>
        <strain evidence="10 11">17bor-2</strain>
    </source>
</reference>
<evidence type="ECO:0000313" key="11">
    <source>
        <dbReference type="Proteomes" id="UP000245368"/>
    </source>
</evidence>